<dbReference type="Proteomes" id="UP000230750">
    <property type="component" value="Unassembled WGS sequence"/>
</dbReference>
<feature type="region of interest" description="Disordered" evidence="1">
    <location>
        <begin position="236"/>
        <end position="291"/>
    </location>
</feature>
<dbReference type="SMART" id="SM00218">
    <property type="entry name" value="ZU5"/>
    <property type="match status" value="1"/>
</dbReference>
<evidence type="ECO:0000256" key="1">
    <source>
        <dbReference type="SAM" id="MobiDB-lite"/>
    </source>
</evidence>
<dbReference type="InterPro" id="IPR000906">
    <property type="entry name" value="ZU5_dom"/>
</dbReference>
<feature type="compositionally biased region" description="Polar residues" evidence="1">
    <location>
        <begin position="282"/>
        <end position="291"/>
    </location>
</feature>
<evidence type="ECO:0000313" key="4">
    <source>
        <dbReference type="Proteomes" id="UP000230750"/>
    </source>
</evidence>
<organism evidence="3 4">
    <name type="scientific">Stichopus japonicus</name>
    <name type="common">Sea cucumber</name>
    <dbReference type="NCBI Taxonomy" id="307972"/>
    <lineage>
        <taxon>Eukaryota</taxon>
        <taxon>Metazoa</taxon>
        <taxon>Echinodermata</taxon>
        <taxon>Eleutherozoa</taxon>
        <taxon>Echinozoa</taxon>
        <taxon>Holothuroidea</taxon>
        <taxon>Aspidochirotacea</taxon>
        <taxon>Aspidochirotida</taxon>
        <taxon>Stichopodidae</taxon>
        <taxon>Apostichopus</taxon>
    </lineage>
</organism>
<sequence>MLMFNKEGGRLDIPDTGVSLEIPSGALVEEQFIQMIIIPSHLESESLTFASNSSLVVELLPSNMNLLKPAKLTLPHCLVLKKGCEWKAKIYRSHHKEGSEPQWEEQSNTHYELVFKKDGKPLTISLEKFEPMNWNCSKGINPQVISFEKVAINKGTFCTFVLNRTEPKGTDTCTCLFKAGQAPNLEDYTFLLKAPDLSSAKQPSTSDRQEDERLERSTAGIEASTRPCCDNCYLPGDHHSEQRYGDNSREGRRSSEEPIHQDERPSEVERKPGELHVKKDGLSTSSGLCSK</sequence>
<comment type="caution">
    <text evidence="3">The sequence shown here is derived from an EMBL/GenBank/DDBJ whole genome shotgun (WGS) entry which is preliminary data.</text>
</comment>
<feature type="domain" description="ZU5" evidence="2">
    <location>
        <begin position="1"/>
        <end position="117"/>
    </location>
</feature>
<gene>
    <name evidence="3" type="ORF">BSL78_24206</name>
</gene>
<dbReference type="Gene3D" id="2.60.220.30">
    <property type="match status" value="1"/>
</dbReference>
<dbReference type="Pfam" id="PF00791">
    <property type="entry name" value="ZU5"/>
    <property type="match status" value="1"/>
</dbReference>
<evidence type="ECO:0000313" key="3">
    <source>
        <dbReference type="EMBL" id="PIK38960.1"/>
    </source>
</evidence>
<feature type="region of interest" description="Disordered" evidence="1">
    <location>
        <begin position="197"/>
        <end position="220"/>
    </location>
</feature>
<dbReference type="PANTHER" id="PTHR12582:SF47">
    <property type="entry name" value="NETRIN RECEPTOR UNC-5"/>
    <property type="match status" value="1"/>
</dbReference>
<dbReference type="InterPro" id="IPR037936">
    <property type="entry name" value="UNC5A-D"/>
</dbReference>
<dbReference type="PROSITE" id="PS51145">
    <property type="entry name" value="ZU5"/>
    <property type="match status" value="1"/>
</dbReference>
<name>A0A2G8JTB5_STIJA</name>
<keyword evidence="4" id="KW-1185">Reference proteome</keyword>
<proteinExistence type="predicted"/>
<keyword evidence="3" id="KW-0675">Receptor</keyword>
<dbReference type="GO" id="GO:0005042">
    <property type="term" value="F:netrin receptor activity"/>
    <property type="evidence" value="ECO:0007669"/>
    <property type="project" value="InterPro"/>
</dbReference>
<dbReference type="GO" id="GO:0016020">
    <property type="term" value="C:membrane"/>
    <property type="evidence" value="ECO:0007669"/>
    <property type="project" value="InterPro"/>
</dbReference>
<protein>
    <submittedName>
        <fullName evidence="3">Putative netrin receptor UNC5D-like</fullName>
    </submittedName>
</protein>
<dbReference type="AlphaFoldDB" id="A0A2G8JTB5"/>
<feature type="compositionally biased region" description="Basic and acidic residues" evidence="1">
    <location>
        <begin position="236"/>
        <end position="281"/>
    </location>
</feature>
<dbReference type="EMBL" id="MRZV01001296">
    <property type="protein sequence ID" value="PIK38960.1"/>
    <property type="molecule type" value="Genomic_DNA"/>
</dbReference>
<accession>A0A2G8JTB5</accession>
<dbReference type="PANTHER" id="PTHR12582">
    <property type="entry name" value="NETRIN RECEPTOR UNC5"/>
    <property type="match status" value="1"/>
</dbReference>
<dbReference type="OrthoDB" id="10612503at2759"/>
<feature type="compositionally biased region" description="Basic and acidic residues" evidence="1">
    <location>
        <begin position="207"/>
        <end position="216"/>
    </location>
</feature>
<reference evidence="3 4" key="1">
    <citation type="journal article" date="2017" name="PLoS Biol.">
        <title>The sea cucumber genome provides insights into morphological evolution and visceral regeneration.</title>
        <authorList>
            <person name="Zhang X."/>
            <person name="Sun L."/>
            <person name="Yuan J."/>
            <person name="Sun Y."/>
            <person name="Gao Y."/>
            <person name="Zhang L."/>
            <person name="Li S."/>
            <person name="Dai H."/>
            <person name="Hamel J.F."/>
            <person name="Liu C."/>
            <person name="Yu Y."/>
            <person name="Liu S."/>
            <person name="Lin W."/>
            <person name="Guo K."/>
            <person name="Jin S."/>
            <person name="Xu P."/>
            <person name="Storey K.B."/>
            <person name="Huan P."/>
            <person name="Zhang T."/>
            <person name="Zhou Y."/>
            <person name="Zhang J."/>
            <person name="Lin C."/>
            <person name="Li X."/>
            <person name="Xing L."/>
            <person name="Huo D."/>
            <person name="Sun M."/>
            <person name="Wang L."/>
            <person name="Mercier A."/>
            <person name="Li F."/>
            <person name="Yang H."/>
            <person name="Xiang J."/>
        </authorList>
    </citation>
    <scope>NUCLEOTIDE SEQUENCE [LARGE SCALE GENOMIC DNA]</scope>
    <source>
        <strain evidence="3">Shaxun</strain>
        <tissue evidence="3">Muscle</tissue>
    </source>
</reference>
<evidence type="ECO:0000259" key="2">
    <source>
        <dbReference type="PROSITE" id="PS51145"/>
    </source>
</evidence>